<evidence type="ECO:0000256" key="7">
    <source>
        <dbReference type="ARBA" id="ARBA00024484"/>
    </source>
</evidence>
<sequence>MQLQEWLRSLRPSSGGLGKSLEEDIRSLLPALPSSFSSLSLSPPSIIGLGALASLTAYWLVTRPRSIQPPCDLQAQSVPVKGDPSCRRSALLKDDNLLDFYYEDTKTVYEVFQRGLRIAGDRPCLGFRKPGEPYQWIPYTEVAERAQVLGSGLLAKGCKPNPKQFVGIFAQNRPEWVIAELACYTFSMAVVPLYDTLGLEAMVHILNLAEISLVICDKEEKAESLLLNKEKGVTPALSCLVLFNPVSAALVERGKACGVEIMHLSEIMVGDEGIHMNCPPKPQDLAVVCFTSGTTVKLTLNGVTFLERINNLIMKQLYISRVGFYQGDISLLMDDIKTLKPTFFPVVPRLLNRIYDKIMSSVTSPLKRAVLHYAVRRKQAELSCGIVRNNSFWDKLVLNKIQANLGGNVRFILTASAPISPTVLSFLRATLGCLIFEGYGQTECTAGCTFSMPGDWTAGHVGAPLPCARVKLTDIPDMNYYASSGEGEICIQGPSVFQGYLNDKERTDEALDSDGWLHTGDVGQWQPNGTLQIIDRKKNIFKLSQGEYIAPEKIENVYSRCVPVLQVFVHGDSLQSFLIGIVVPDPEVFVNWNKDRGIVGSYEELCQNPDVKKAVLEDMTAVGKKAGLKSFEQVKDVYLHSELFSISNGLLTPTLKSRRVDLRRVFSEQINQMYSTAAL</sequence>
<evidence type="ECO:0000313" key="17">
    <source>
        <dbReference type="Ensembl" id="ENSAMXP00005033247.1"/>
    </source>
</evidence>
<dbReference type="PANTHER" id="PTHR43272:SF36">
    <property type="entry name" value="LONG-CHAIN-FATTY-ACID--COA LIGASE"/>
    <property type="match status" value="1"/>
</dbReference>
<keyword evidence="4" id="KW-0443">Lipid metabolism</keyword>
<comment type="catalytic activity">
    <reaction evidence="8">
        <text>12-hydroxy-(5Z,8Z,10E,14Z)-eicosatetraenoate + ATP + CoA = 12-hydroxy-(5Z,8Z,10E,14Z)-eicosatetraenoyl-CoA + AMP + diphosphate</text>
        <dbReference type="Rhea" id="RHEA:52112"/>
        <dbReference type="ChEBI" id="CHEBI:30616"/>
        <dbReference type="ChEBI" id="CHEBI:33019"/>
        <dbReference type="ChEBI" id="CHEBI:57287"/>
        <dbReference type="ChEBI" id="CHEBI:90718"/>
        <dbReference type="ChEBI" id="CHEBI:136408"/>
        <dbReference type="ChEBI" id="CHEBI:456215"/>
    </reaction>
    <physiologicalReaction direction="left-to-right" evidence="8">
        <dbReference type="Rhea" id="RHEA:52113"/>
    </physiologicalReaction>
</comment>
<evidence type="ECO:0000256" key="15">
    <source>
        <dbReference type="ARBA" id="ARBA00049139"/>
    </source>
</evidence>
<evidence type="ECO:0000256" key="12">
    <source>
        <dbReference type="ARBA" id="ARBA00026113"/>
    </source>
</evidence>
<dbReference type="GO" id="GO:0005524">
    <property type="term" value="F:ATP binding"/>
    <property type="evidence" value="ECO:0007669"/>
    <property type="project" value="UniProtKB-KW"/>
</dbReference>
<keyword evidence="2" id="KW-0436">Ligase</keyword>
<comment type="catalytic activity">
    <reaction evidence="6">
        <text>5-hydroxy-(6E,8Z,11Z,14Z)-eicosatetraenoate + ATP + CoA = 5-hydroxy-(6E,8Z,11Z,14Z)-eicosatetraenoyl-CoA + AMP + diphosphate</text>
        <dbReference type="Rhea" id="RHEA:52108"/>
        <dbReference type="ChEBI" id="CHEBI:30616"/>
        <dbReference type="ChEBI" id="CHEBI:33019"/>
        <dbReference type="ChEBI" id="CHEBI:57287"/>
        <dbReference type="ChEBI" id="CHEBI:65341"/>
        <dbReference type="ChEBI" id="CHEBI:136407"/>
        <dbReference type="ChEBI" id="CHEBI:456215"/>
    </reaction>
    <physiologicalReaction direction="left-to-right" evidence="6">
        <dbReference type="Rhea" id="RHEA:52109"/>
    </physiologicalReaction>
</comment>
<evidence type="ECO:0000313" key="18">
    <source>
        <dbReference type="Proteomes" id="UP000694621"/>
    </source>
</evidence>
<dbReference type="Proteomes" id="UP000694621">
    <property type="component" value="Unplaced"/>
</dbReference>
<evidence type="ECO:0000256" key="4">
    <source>
        <dbReference type="ARBA" id="ARBA00022832"/>
    </source>
</evidence>
<dbReference type="GO" id="GO:0005783">
    <property type="term" value="C:endoplasmic reticulum"/>
    <property type="evidence" value="ECO:0007669"/>
    <property type="project" value="TreeGrafter"/>
</dbReference>
<dbReference type="GO" id="GO:0047676">
    <property type="term" value="F:arachidonate-CoA ligase activity"/>
    <property type="evidence" value="ECO:0007669"/>
    <property type="project" value="UniProtKB-EC"/>
</dbReference>
<comment type="catalytic activity">
    <reaction evidence="10">
        <text>(5Z,8Z,11Z,14Z)-eicosatetraenoate + ATP + CoA = (5Z,8Z,11Z,14Z)-eicosatetraenoyl-CoA + AMP + diphosphate</text>
        <dbReference type="Rhea" id="RHEA:19713"/>
        <dbReference type="ChEBI" id="CHEBI:30616"/>
        <dbReference type="ChEBI" id="CHEBI:32395"/>
        <dbReference type="ChEBI" id="CHEBI:33019"/>
        <dbReference type="ChEBI" id="CHEBI:57287"/>
        <dbReference type="ChEBI" id="CHEBI:57368"/>
        <dbReference type="ChEBI" id="CHEBI:456215"/>
        <dbReference type="EC" id="6.2.1.15"/>
    </reaction>
    <physiologicalReaction direction="left-to-right" evidence="10">
        <dbReference type="Rhea" id="RHEA:19714"/>
    </physiologicalReaction>
</comment>
<dbReference type="SUPFAM" id="SSF56801">
    <property type="entry name" value="Acetyl-CoA synthetase-like"/>
    <property type="match status" value="1"/>
</dbReference>
<dbReference type="Ensembl" id="ENSAMXT00005036325.1">
    <property type="protein sequence ID" value="ENSAMXP00005033247.1"/>
    <property type="gene ID" value="ENSAMXG00005011956.1"/>
</dbReference>
<reference evidence="17" key="1">
    <citation type="submission" date="2025-08" db="UniProtKB">
        <authorList>
            <consortium name="Ensembl"/>
        </authorList>
    </citation>
    <scope>IDENTIFICATION</scope>
</reference>
<comment type="similarity">
    <text evidence="1">Belongs to the ATP-dependent AMP-binding enzyme family.</text>
</comment>
<evidence type="ECO:0000256" key="14">
    <source>
        <dbReference type="ARBA" id="ARBA00032120"/>
    </source>
</evidence>
<comment type="catalytic activity">
    <reaction evidence="11">
        <text>(E)-hexadec-2-enoate + ATP + CoA = (2E)-hexadecenoyl-CoA + AMP + diphosphate</text>
        <dbReference type="Rhea" id="RHEA:36139"/>
        <dbReference type="ChEBI" id="CHEBI:30616"/>
        <dbReference type="ChEBI" id="CHEBI:33019"/>
        <dbReference type="ChEBI" id="CHEBI:57287"/>
        <dbReference type="ChEBI" id="CHEBI:61526"/>
        <dbReference type="ChEBI" id="CHEBI:72745"/>
        <dbReference type="ChEBI" id="CHEBI:456215"/>
    </reaction>
    <physiologicalReaction direction="left-to-right" evidence="11">
        <dbReference type="Rhea" id="RHEA:36140"/>
    </physiologicalReaction>
</comment>
<evidence type="ECO:0000256" key="10">
    <source>
        <dbReference type="ARBA" id="ARBA00024548"/>
    </source>
</evidence>
<dbReference type="EC" id="6.2.1.15" evidence="12"/>
<dbReference type="GO" id="GO:0016020">
    <property type="term" value="C:membrane"/>
    <property type="evidence" value="ECO:0007669"/>
    <property type="project" value="TreeGrafter"/>
</dbReference>
<evidence type="ECO:0000256" key="8">
    <source>
        <dbReference type="ARBA" id="ARBA00024495"/>
    </source>
</evidence>
<dbReference type="Gene3D" id="3.40.50.12780">
    <property type="entry name" value="N-terminal domain of ligase-like"/>
    <property type="match status" value="2"/>
</dbReference>
<keyword evidence="3" id="KW-0547">Nucleotide-binding</keyword>
<dbReference type="InterPro" id="IPR000873">
    <property type="entry name" value="AMP-dep_synth/lig_dom"/>
</dbReference>
<evidence type="ECO:0000256" key="3">
    <source>
        <dbReference type="ARBA" id="ARBA00022741"/>
    </source>
</evidence>
<dbReference type="EC" id="6.2.1.3" evidence="13"/>
<evidence type="ECO:0000256" key="2">
    <source>
        <dbReference type="ARBA" id="ARBA00022598"/>
    </source>
</evidence>
<evidence type="ECO:0000256" key="5">
    <source>
        <dbReference type="ARBA" id="ARBA00022840"/>
    </source>
</evidence>
<keyword evidence="4" id="KW-0276">Fatty acid metabolism</keyword>
<protein>
    <recommendedName>
        <fullName evidence="14">Arachidonate--CoA ligase</fullName>
        <ecNumber evidence="12">6.2.1.15</ecNumber>
        <ecNumber evidence="13">6.2.1.3</ecNumber>
    </recommendedName>
</protein>
<comment type="catalytic activity">
    <reaction evidence="15">
        <text>hexadecanoate + ATP + CoA = hexadecanoyl-CoA + AMP + diphosphate</text>
        <dbReference type="Rhea" id="RHEA:30751"/>
        <dbReference type="ChEBI" id="CHEBI:7896"/>
        <dbReference type="ChEBI" id="CHEBI:30616"/>
        <dbReference type="ChEBI" id="CHEBI:33019"/>
        <dbReference type="ChEBI" id="CHEBI:57287"/>
        <dbReference type="ChEBI" id="CHEBI:57379"/>
        <dbReference type="ChEBI" id="CHEBI:456215"/>
    </reaction>
    <physiologicalReaction direction="left-to-right" evidence="15">
        <dbReference type="Rhea" id="RHEA:30752"/>
    </physiologicalReaction>
</comment>
<evidence type="ECO:0000256" key="1">
    <source>
        <dbReference type="ARBA" id="ARBA00006432"/>
    </source>
</evidence>
<dbReference type="Pfam" id="PF00501">
    <property type="entry name" value="AMP-binding"/>
    <property type="match status" value="2"/>
</dbReference>
<proteinExistence type="inferred from homology"/>
<organism evidence="17 18">
    <name type="scientific">Astyanax mexicanus</name>
    <name type="common">Blind cave fish</name>
    <name type="synonym">Astyanax fasciatus mexicanus</name>
    <dbReference type="NCBI Taxonomy" id="7994"/>
    <lineage>
        <taxon>Eukaryota</taxon>
        <taxon>Metazoa</taxon>
        <taxon>Chordata</taxon>
        <taxon>Craniata</taxon>
        <taxon>Vertebrata</taxon>
        <taxon>Euteleostomi</taxon>
        <taxon>Actinopterygii</taxon>
        <taxon>Neopterygii</taxon>
        <taxon>Teleostei</taxon>
        <taxon>Ostariophysi</taxon>
        <taxon>Characiformes</taxon>
        <taxon>Characoidei</taxon>
        <taxon>Acestrorhamphidae</taxon>
        <taxon>Acestrorhamphinae</taxon>
        <taxon>Astyanax</taxon>
    </lineage>
</organism>
<feature type="domain" description="AMP-dependent synthetase/ligase" evidence="16">
    <location>
        <begin position="119"/>
        <end position="295"/>
    </location>
</feature>
<comment type="catalytic activity">
    <reaction evidence="9">
        <text>15-hydroxy-(5Z,8Z,11Z,13E)-eicosatetraenoate + ATP + CoA = 15-hydroxy-(5Z,8Z,11Z,13E)-eicosatetraenoyl-CoA + AMP + diphosphate</text>
        <dbReference type="Rhea" id="RHEA:52116"/>
        <dbReference type="ChEBI" id="CHEBI:30616"/>
        <dbReference type="ChEBI" id="CHEBI:33019"/>
        <dbReference type="ChEBI" id="CHEBI:57287"/>
        <dbReference type="ChEBI" id="CHEBI:78832"/>
        <dbReference type="ChEBI" id="CHEBI:136409"/>
        <dbReference type="ChEBI" id="CHEBI:456215"/>
    </reaction>
    <physiologicalReaction direction="left-to-right" evidence="9">
        <dbReference type="Rhea" id="RHEA:52117"/>
    </physiologicalReaction>
</comment>
<comment type="catalytic activity">
    <reaction evidence="7">
        <text>a long-chain fatty acid + ATP + CoA = a long-chain fatty acyl-CoA + AMP + diphosphate</text>
        <dbReference type="Rhea" id="RHEA:15421"/>
        <dbReference type="ChEBI" id="CHEBI:30616"/>
        <dbReference type="ChEBI" id="CHEBI:33019"/>
        <dbReference type="ChEBI" id="CHEBI:57287"/>
        <dbReference type="ChEBI" id="CHEBI:57560"/>
        <dbReference type="ChEBI" id="CHEBI:83139"/>
        <dbReference type="ChEBI" id="CHEBI:456215"/>
        <dbReference type="EC" id="6.2.1.3"/>
    </reaction>
    <physiologicalReaction direction="left-to-right" evidence="7">
        <dbReference type="Rhea" id="RHEA:15422"/>
    </physiologicalReaction>
</comment>
<evidence type="ECO:0000256" key="11">
    <source>
        <dbReference type="ARBA" id="ARBA00024565"/>
    </source>
</evidence>
<dbReference type="InterPro" id="IPR045311">
    <property type="entry name" value="LC-FACS_euk"/>
</dbReference>
<feature type="domain" description="AMP-dependent synthetase/ligase" evidence="16">
    <location>
        <begin position="322"/>
        <end position="501"/>
    </location>
</feature>
<evidence type="ECO:0000256" key="6">
    <source>
        <dbReference type="ARBA" id="ARBA00024469"/>
    </source>
</evidence>
<evidence type="ECO:0000256" key="13">
    <source>
        <dbReference type="ARBA" id="ARBA00026121"/>
    </source>
</evidence>
<name>A0A8B9K8N2_ASTMX</name>
<dbReference type="AlphaFoldDB" id="A0A8B9K8N2"/>
<evidence type="ECO:0000259" key="16">
    <source>
        <dbReference type="Pfam" id="PF00501"/>
    </source>
</evidence>
<evidence type="ECO:0000256" key="9">
    <source>
        <dbReference type="ARBA" id="ARBA00024532"/>
    </source>
</evidence>
<dbReference type="InterPro" id="IPR042099">
    <property type="entry name" value="ANL_N_sf"/>
</dbReference>
<dbReference type="CDD" id="cd05927">
    <property type="entry name" value="LC-FACS_euk"/>
    <property type="match status" value="1"/>
</dbReference>
<accession>A0A8B9K8N2</accession>
<dbReference type="PANTHER" id="PTHR43272">
    <property type="entry name" value="LONG-CHAIN-FATTY-ACID--COA LIGASE"/>
    <property type="match status" value="1"/>
</dbReference>
<keyword evidence="5" id="KW-0067">ATP-binding</keyword>